<comment type="caution">
    <text evidence="1">The sequence shown here is derived from an EMBL/GenBank/DDBJ whole genome shotgun (WGS) entry which is preliminary data.</text>
</comment>
<organism evidence="1 2">
    <name type="scientific">Cytobacillus praedii</name>
    <dbReference type="NCBI Taxonomy" id="1742358"/>
    <lineage>
        <taxon>Bacteria</taxon>
        <taxon>Bacillati</taxon>
        <taxon>Bacillota</taxon>
        <taxon>Bacilli</taxon>
        <taxon>Bacillales</taxon>
        <taxon>Bacillaceae</taxon>
        <taxon>Cytobacillus</taxon>
    </lineage>
</organism>
<dbReference type="RefSeq" id="WP_131239338.1">
    <property type="nucleotide sequence ID" value="NZ_SJTH01000084.1"/>
</dbReference>
<dbReference type="Proteomes" id="UP000293846">
    <property type="component" value="Unassembled WGS sequence"/>
</dbReference>
<dbReference type="AlphaFoldDB" id="A0A4R1AMW2"/>
<dbReference type="OrthoDB" id="2892415at2"/>
<evidence type="ECO:0000313" key="2">
    <source>
        <dbReference type="Proteomes" id="UP000293846"/>
    </source>
</evidence>
<dbReference type="EMBL" id="SJTH01000084">
    <property type="protein sequence ID" value="TCJ01082.1"/>
    <property type="molecule type" value="Genomic_DNA"/>
</dbReference>
<sequence>MKSFSNYHGINTNEKLTHDGLLILQKSLDGYAGYDVIINNSINSKVLIYQKWDANSETKRIIGRIEDIERGNLIHLEGVDWLITTHPEDNKIYRKAEIRLCNSTFPIESDKTPVLMRDENGNVIYDDYGMPVFEDVQSETIHEPCIVETKYYFNNRNEQITLPEDRVLITMKYKESKSVDVNHRFDLYKSKFKITFVDYSKVVNGTGIMVVTGERVVND</sequence>
<protein>
    <submittedName>
        <fullName evidence="1">Uncharacterized protein</fullName>
    </submittedName>
</protein>
<reference evidence="1 2" key="1">
    <citation type="submission" date="2019-03" db="EMBL/GenBank/DDBJ databases">
        <authorList>
            <person name="Jensen L."/>
            <person name="Storgaard J."/>
            <person name="Sulaj E."/>
            <person name="Schramm A."/>
            <person name="Marshall I.P.G."/>
        </authorList>
    </citation>
    <scope>NUCLEOTIDE SEQUENCE [LARGE SCALE GENOMIC DNA]</scope>
    <source>
        <strain evidence="1 2">2017H2G3</strain>
    </source>
</reference>
<keyword evidence="2" id="KW-1185">Reference proteome</keyword>
<proteinExistence type="predicted"/>
<accession>A0A4R1AMW2</accession>
<evidence type="ECO:0000313" key="1">
    <source>
        <dbReference type="EMBL" id="TCJ01082.1"/>
    </source>
</evidence>
<gene>
    <name evidence="1" type="ORF">E0Y62_25790</name>
</gene>
<name>A0A4R1AMW2_9BACI</name>